<dbReference type="AlphaFoldDB" id="A0A016RYG3"/>
<keyword evidence="2" id="KW-1185">Reference proteome</keyword>
<proteinExistence type="predicted"/>
<name>A0A016RYG3_9BILA</name>
<dbReference type="Proteomes" id="UP000024635">
    <property type="component" value="Unassembled WGS sequence"/>
</dbReference>
<reference evidence="2" key="1">
    <citation type="journal article" date="2015" name="Nat. Genet.">
        <title>The genome and transcriptome of the zoonotic hookworm Ancylostoma ceylanicum identify infection-specific gene families.</title>
        <authorList>
            <person name="Schwarz E.M."/>
            <person name="Hu Y."/>
            <person name="Antoshechkin I."/>
            <person name="Miller M.M."/>
            <person name="Sternberg P.W."/>
            <person name="Aroian R.V."/>
        </authorList>
    </citation>
    <scope>NUCLEOTIDE SEQUENCE</scope>
    <source>
        <strain evidence="2">HY135</strain>
    </source>
</reference>
<comment type="caution">
    <text evidence="1">The sequence shown here is derived from an EMBL/GenBank/DDBJ whole genome shotgun (WGS) entry which is preliminary data.</text>
</comment>
<dbReference type="EMBL" id="JARK01001678">
    <property type="protein sequence ID" value="EYB83107.1"/>
    <property type="molecule type" value="Genomic_DNA"/>
</dbReference>
<evidence type="ECO:0000313" key="2">
    <source>
        <dbReference type="Proteomes" id="UP000024635"/>
    </source>
</evidence>
<organism evidence="1 2">
    <name type="scientific">Ancylostoma ceylanicum</name>
    <dbReference type="NCBI Taxonomy" id="53326"/>
    <lineage>
        <taxon>Eukaryota</taxon>
        <taxon>Metazoa</taxon>
        <taxon>Ecdysozoa</taxon>
        <taxon>Nematoda</taxon>
        <taxon>Chromadorea</taxon>
        <taxon>Rhabditida</taxon>
        <taxon>Rhabditina</taxon>
        <taxon>Rhabditomorpha</taxon>
        <taxon>Strongyloidea</taxon>
        <taxon>Ancylostomatidae</taxon>
        <taxon>Ancylostomatinae</taxon>
        <taxon>Ancylostoma</taxon>
    </lineage>
</organism>
<protein>
    <submittedName>
        <fullName evidence="1">Uncharacterized protein</fullName>
    </submittedName>
</protein>
<gene>
    <name evidence="1" type="primary">Acey_s0342.g3022</name>
    <name evidence="1" type="ORF">Y032_0342g3022</name>
</gene>
<evidence type="ECO:0000313" key="1">
    <source>
        <dbReference type="EMBL" id="EYB83107.1"/>
    </source>
</evidence>
<accession>A0A016RYG3</accession>
<sequence length="93" mass="10605">MSHHRPCVCYQTVECPWIVAVTLIDTFATTQISRAPPLGTHALLHKWDRRSNDRAHVPTPNLIFRSSDPHGSIETFYCAATKENFIIRCITEI</sequence>